<evidence type="ECO:0000313" key="18">
    <source>
        <dbReference type="EMBL" id="ARF48212.1"/>
    </source>
</evidence>
<evidence type="ECO:0000256" key="15">
    <source>
        <dbReference type="ARBA" id="ARBA00023136"/>
    </source>
</evidence>
<evidence type="ECO:0000256" key="8">
    <source>
        <dbReference type="ARBA" id="ARBA00022741"/>
    </source>
</evidence>
<dbReference type="FunFam" id="3.40.1110.10:FF:000007">
    <property type="entry name" value="Potassium-transporting ATPase ATP-binding subunit"/>
    <property type="match status" value="1"/>
</dbReference>
<dbReference type="OrthoDB" id="9814270at2"/>
<dbReference type="GO" id="GO:0005886">
    <property type="term" value="C:plasma membrane"/>
    <property type="evidence" value="ECO:0007669"/>
    <property type="project" value="UniProtKB-SubCell"/>
</dbReference>
<feature type="transmembrane region" description="Helical" evidence="16">
    <location>
        <begin position="218"/>
        <end position="238"/>
    </location>
</feature>
<reference evidence="18 21" key="3">
    <citation type="submission" date="2016-10" db="EMBL/GenBank/DDBJ databases">
        <title>Complete Genome Assembly of Pantoea stewartii subsp. stewartii DC283, a Corn Pathogen.</title>
        <authorList>
            <person name="Duong D.A."/>
            <person name="Stevens A.M."/>
            <person name="Jensen R.V."/>
        </authorList>
    </citation>
    <scope>NUCLEOTIDE SEQUENCE [LARGE SCALE GENOMIC DNA]</scope>
    <source>
        <strain evidence="18 21">DC283</strain>
    </source>
</reference>
<keyword evidence="8 16" id="KW-0547">Nucleotide-binding</keyword>
<dbReference type="PATRIC" id="fig|660596.6.peg.3874"/>
<dbReference type="KEGG" id="pstw:DSJ_01660"/>
<dbReference type="InterPro" id="IPR023214">
    <property type="entry name" value="HAD_sf"/>
</dbReference>
<keyword evidence="7 16" id="KW-0479">Metal-binding</keyword>
<keyword evidence="12 16" id="KW-1278">Translocase</keyword>
<dbReference type="CDD" id="cd02078">
    <property type="entry name" value="P-type_ATPase_K"/>
    <property type="match status" value="1"/>
</dbReference>
<dbReference type="SFLD" id="SFLDS00003">
    <property type="entry name" value="Haloacid_Dehalogenase"/>
    <property type="match status" value="1"/>
</dbReference>
<feature type="transmembrane region" description="Helical" evidence="16">
    <location>
        <begin position="648"/>
        <end position="671"/>
    </location>
</feature>
<keyword evidence="3 16" id="KW-1003">Cell membrane</keyword>
<keyword evidence="14 16" id="KW-0406">Ion transport</keyword>
<dbReference type="FunFam" id="2.70.150.10:FF:000010">
    <property type="entry name" value="Potassium-transporting ATPase ATP-binding subunit"/>
    <property type="match status" value="1"/>
</dbReference>
<evidence type="ECO:0000259" key="17">
    <source>
        <dbReference type="Pfam" id="PF00122"/>
    </source>
</evidence>
<dbReference type="Pfam" id="PF00702">
    <property type="entry name" value="Hydrolase"/>
    <property type="match status" value="1"/>
</dbReference>
<protein>
    <recommendedName>
        <fullName evidence="16">Potassium-transporting ATPase ATP-binding subunit</fullName>
        <ecNumber evidence="16">7.2.2.6</ecNumber>
    </recommendedName>
    <alternativeName>
        <fullName evidence="16">ATP phosphohydrolase [potassium-transporting] B chain</fullName>
    </alternativeName>
    <alternativeName>
        <fullName evidence="16">Potassium-binding and translocating subunit B</fullName>
    </alternativeName>
    <alternativeName>
        <fullName evidence="16">Potassium-translocating ATPase B chain</fullName>
    </alternativeName>
</protein>
<feature type="binding site" evidence="16">
    <location>
        <begin position="369"/>
        <end position="376"/>
    </location>
    <ligand>
        <name>ATP</name>
        <dbReference type="ChEBI" id="CHEBI:30616"/>
    </ligand>
</feature>
<feature type="transmembrane region" description="Helical" evidence="16">
    <location>
        <begin position="567"/>
        <end position="588"/>
    </location>
</feature>
<keyword evidence="9 16" id="KW-0067">ATP-binding</keyword>
<gene>
    <name evidence="16 19" type="primary">kdpB</name>
    <name evidence="19" type="ORF">CKS_1012</name>
    <name evidence="18" type="ORF">DSJ_01660</name>
</gene>
<name>H3RI00_PANSE</name>
<feature type="binding site" evidence="16">
    <location>
        <position position="510"/>
    </location>
    <ligand>
        <name>Mg(2+)</name>
        <dbReference type="ChEBI" id="CHEBI:18420"/>
    </ligand>
</feature>
<reference evidence="19 20" key="1">
    <citation type="journal article" date="2012" name="Mol. Microbiol.">
        <title>The genetic and structural basis of two distinct terminal side branch residues in stewartan and amylovoran exopolysaccharides and their potential role in host adaptation.</title>
        <authorList>
            <person name="Wang X."/>
            <person name="Yang F."/>
            <person name="von Bodman S.B."/>
        </authorList>
    </citation>
    <scope>NUCLEOTIDE SEQUENCE [LARGE SCALE GENOMIC DNA]</scope>
    <source>
        <strain evidence="19 20">DC283</strain>
    </source>
</reference>
<dbReference type="AlphaFoldDB" id="H3RI00"/>
<feature type="transmembrane region" description="Helical" evidence="16">
    <location>
        <begin position="62"/>
        <end position="81"/>
    </location>
</feature>
<dbReference type="InterPro" id="IPR008250">
    <property type="entry name" value="ATPase_P-typ_transduc_dom_A_sf"/>
</dbReference>
<evidence type="ECO:0000256" key="5">
    <source>
        <dbReference type="ARBA" id="ARBA00022553"/>
    </source>
</evidence>
<dbReference type="GO" id="GO:0008556">
    <property type="term" value="F:P-type potassium transmembrane transporter activity"/>
    <property type="evidence" value="ECO:0007669"/>
    <property type="project" value="UniProtKB-UniRule"/>
</dbReference>
<feature type="active site" description="4-aspartylphosphate intermediate" evidence="16">
    <location>
        <position position="299"/>
    </location>
</feature>
<evidence type="ECO:0000313" key="20">
    <source>
        <dbReference type="Proteomes" id="UP000005050"/>
    </source>
</evidence>
<dbReference type="InterPro" id="IPR006391">
    <property type="entry name" value="P-type_ATPase_bsu_IA"/>
</dbReference>
<evidence type="ECO:0000256" key="1">
    <source>
        <dbReference type="ARBA" id="ARBA00004651"/>
    </source>
</evidence>
<dbReference type="InterPro" id="IPR044492">
    <property type="entry name" value="P_typ_ATPase_HD_dom"/>
</dbReference>
<feature type="binding site" evidence="16">
    <location>
        <position position="340"/>
    </location>
    <ligand>
        <name>ATP</name>
        <dbReference type="ChEBI" id="CHEBI:30616"/>
    </ligand>
</feature>
<dbReference type="Gene3D" id="3.40.1110.10">
    <property type="entry name" value="Calcium-transporting ATPase, cytoplasmic domain N"/>
    <property type="match status" value="1"/>
</dbReference>
<keyword evidence="5 16" id="KW-0597">Phosphoprotein</keyword>
<keyword evidence="4 16" id="KW-0633">Potassium transport</keyword>
<comment type="subcellular location">
    <subcellularLocation>
        <location evidence="1 16">Cell membrane</location>
        <topology evidence="1 16">Multi-pass membrane protein</topology>
    </subcellularLocation>
</comment>
<keyword evidence="13 16" id="KW-1133">Transmembrane helix</keyword>
<dbReference type="GO" id="GO:0000287">
    <property type="term" value="F:magnesium ion binding"/>
    <property type="evidence" value="ECO:0007669"/>
    <property type="project" value="UniProtKB-UniRule"/>
</dbReference>
<evidence type="ECO:0000256" key="3">
    <source>
        <dbReference type="ARBA" id="ARBA00022475"/>
    </source>
</evidence>
<dbReference type="PANTHER" id="PTHR43743">
    <property type="entry name" value="POTASSIUM-TRANSPORTING ATPASE ATP-BINDING SUBUNIT"/>
    <property type="match status" value="1"/>
</dbReference>
<evidence type="ECO:0000256" key="12">
    <source>
        <dbReference type="ARBA" id="ARBA00022967"/>
    </source>
</evidence>
<dbReference type="PROSITE" id="PS00154">
    <property type="entry name" value="ATPASE_E1_E2"/>
    <property type="match status" value="1"/>
</dbReference>
<dbReference type="Proteomes" id="UP000192380">
    <property type="component" value="Chromosome"/>
</dbReference>
<evidence type="ECO:0000313" key="21">
    <source>
        <dbReference type="Proteomes" id="UP000192380"/>
    </source>
</evidence>
<comment type="catalytic activity">
    <reaction evidence="16">
        <text>K(+)(out) + ATP + H2O = K(+)(in) + ADP + phosphate + H(+)</text>
        <dbReference type="Rhea" id="RHEA:16777"/>
        <dbReference type="ChEBI" id="CHEBI:15377"/>
        <dbReference type="ChEBI" id="CHEBI:15378"/>
        <dbReference type="ChEBI" id="CHEBI:29103"/>
        <dbReference type="ChEBI" id="CHEBI:30616"/>
        <dbReference type="ChEBI" id="CHEBI:43474"/>
        <dbReference type="ChEBI" id="CHEBI:456216"/>
        <dbReference type="EC" id="7.2.2.6"/>
    </reaction>
</comment>
<dbReference type="SUPFAM" id="SSF81665">
    <property type="entry name" value="Calcium ATPase, transmembrane domain M"/>
    <property type="match status" value="1"/>
</dbReference>
<feature type="transmembrane region" description="Helical" evidence="16">
    <location>
        <begin position="36"/>
        <end position="56"/>
    </location>
</feature>
<evidence type="ECO:0000256" key="6">
    <source>
        <dbReference type="ARBA" id="ARBA00022692"/>
    </source>
</evidence>
<evidence type="ECO:0000256" key="14">
    <source>
        <dbReference type="ARBA" id="ARBA00023065"/>
    </source>
</evidence>
<dbReference type="InterPro" id="IPR001757">
    <property type="entry name" value="P_typ_ATPase"/>
</dbReference>
<dbReference type="InterPro" id="IPR036412">
    <property type="entry name" value="HAD-like_sf"/>
</dbReference>
<evidence type="ECO:0000256" key="4">
    <source>
        <dbReference type="ARBA" id="ARBA00022538"/>
    </source>
</evidence>
<dbReference type="InterPro" id="IPR023298">
    <property type="entry name" value="ATPase_P-typ_TM_dom_sf"/>
</dbReference>
<feature type="binding site" evidence="16">
    <location>
        <position position="514"/>
    </location>
    <ligand>
        <name>Mg(2+)</name>
        <dbReference type="ChEBI" id="CHEBI:18420"/>
    </ligand>
</feature>
<dbReference type="SUPFAM" id="SSF56784">
    <property type="entry name" value="HAD-like"/>
    <property type="match status" value="1"/>
</dbReference>
<feature type="transmembrane region" description="Helical" evidence="16">
    <location>
        <begin position="608"/>
        <end position="628"/>
    </location>
</feature>
<dbReference type="Pfam" id="PF00122">
    <property type="entry name" value="E1-E2_ATPase"/>
    <property type="match status" value="1"/>
</dbReference>
<keyword evidence="10 16" id="KW-0460">Magnesium</keyword>
<dbReference type="GO" id="GO:0016887">
    <property type="term" value="F:ATP hydrolysis activity"/>
    <property type="evidence" value="ECO:0007669"/>
    <property type="project" value="InterPro"/>
</dbReference>
<feature type="transmembrane region" description="Helical" evidence="16">
    <location>
        <begin position="244"/>
        <end position="266"/>
    </location>
</feature>
<dbReference type="SFLD" id="SFLDF00027">
    <property type="entry name" value="p-type_atpase"/>
    <property type="match status" value="1"/>
</dbReference>
<evidence type="ECO:0000256" key="2">
    <source>
        <dbReference type="ARBA" id="ARBA00022448"/>
    </source>
</evidence>
<sequence length="674" mass="71011">MSRQQQVFDAALLRTSAIDAVKKLEPRVQFRNPVMFVVYLGSLLTTVLAVLMSTGYQTGSASFTGAVSVWLWFTVLFANMAEALAEGRSKAQANSLKGVKKTSFAKKLSAAHYGAKWQQIAADELRKGDAVLVEAGDVIPCDGEVVEGGASVDESAITGESAPVIRESGGDFASVTGGTRILSDWLVITCSANPGETFLDRMIAMVEGAQRRKTPNEIALTIVFLLATVTLWPFSAWGGTPVTITVLVALLVCLIPTTIGGLLSAIGVAGMSRMLGANVIATSGRAVEAAGDVDVLMLDKTGTITLGNRQATQFLPAPGVTEEQLADAAQLASLADETPEGRSIVVLAKQKFNLRERDLSSMGASFIPFSAETRMSGVNVQNRLIRKGAVDAVRRHIEASHGAFPAEVNARVEEVARAGGTPLVVAEGPKVLGVVALKDIVKGGIKERFAELRKMGIKTVMITGDNPLTAAAIAAEAGVDDFLSEATPEAKLALIRQYQAEGRLVAMTGDGTNDAPALAQADVAVAMNSGTQAAKEAGNMVDLDSNPTKLLEVVHIGKQMLMTRGSLTTFSIANDVAKYFAIIPAAFAATYPQLNMLNVMELHSPSSAILSAVIFNALLIVFLIPLALKGVSYRPLSAASLLRRNLLIYGLGGLLVPFIGIKAIDMLLVLFGMA</sequence>
<evidence type="ECO:0000256" key="9">
    <source>
        <dbReference type="ARBA" id="ARBA00022840"/>
    </source>
</evidence>
<evidence type="ECO:0000313" key="19">
    <source>
        <dbReference type="EMBL" id="EHT99095.1"/>
    </source>
</evidence>
<dbReference type="InterPro" id="IPR023299">
    <property type="entry name" value="ATPase_P-typ_cyto_dom_N"/>
</dbReference>
<dbReference type="InterPro" id="IPR018303">
    <property type="entry name" value="ATPase_P-typ_P_site"/>
</dbReference>
<dbReference type="SFLD" id="SFLDG00002">
    <property type="entry name" value="C1.7:_P-type_atpase_like"/>
    <property type="match status" value="1"/>
</dbReference>
<keyword evidence="21" id="KW-1185">Reference proteome</keyword>
<dbReference type="Gene3D" id="2.70.150.10">
    <property type="entry name" value="Calcium-transporting ATPase, cytoplasmic transduction domain A"/>
    <property type="match status" value="1"/>
</dbReference>
<feature type="domain" description="P-type ATPase A" evidence="17">
    <location>
        <begin position="114"/>
        <end position="207"/>
    </location>
</feature>
<keyword evidence="19" id="KW-0378">Hydrolase</keyword>
<dbReference type="NCBIfam" id="TIGR01497">
    <property type="entry name" value="kdpB"/>
    <property type="match status" value="1"/>
</dbReference>
<organism evidence="19 20">
    <name type="scientific">Pantoea stewartii subsp. stewartii DC283</name>
    <dbReference type="NCBI Taxonomy" id="660596"/>
    <lineage>
        <taxon>Bacteria</taxon>
        <taxon>Pseudomonadati</taxon>
        <taxon>Pseudomonadota</taxon>
        <taxon>Gammaproteobacteria</taxon>
        <taxon>Enterobacterales</taxon>
        <taxon>Erwiniaceae</taxon>
        <taxon>Pantoea</taxon>
    </lineage>
</organism>
<feature type="binding site" evidence="16">
    <location>
        <position position="336"/>
    </location>
    <ligand>
        <name>ATP</name>
        <dbReference type="ChEBI" id="CHEBI:30616"/>
    </ligand>
</feature>
<evidence type="ECO:0000256" key="10">
    <source>
        <dbReference type="ARBA" id="ARBA00022842"/>
    </source>
</evidence>
<evidence type="ECO:0000256" key="11">
    <source>
        <dbReference type="ARBA" id="ARBA00022958"/>
    </source>
</evidence>
<dbReference type="SUPFAM" id="SSF81653">
    <property type="entry name" value="Calcium ATPase, transduction domain A"/>
    <property type="match status" value="1"/>
</dbReference>
<evidence type="ECO:0000256" key="7">
    <source>
        <dbReference type="ARBA" id="ARBA00022723"/>
    </source>
</evidence>
<dbReference type="GO" id="GO:0005524">
    <property type="term" value="F:ATP binding"/>
    <property type="evidence" value="ECO:0007669"/>
    <property type="project" value="UniProtKB-UniRule"/>
</dbReference>
<proteinExistence type="inferred from homology"/>
<comment type="similarity">
    <text evidence="16">Belongs to the cation transport ATPase (P-type) (TC 3.A.3) family. Type IA subfamily.</text>
</comment>
<dbReference type="EMBL" id="CP017581">
    <property type="protein sequence ID" value="ARF48212.1"/>
    <property type="molecule type" value="Genomic_DNA"/>
</dbReference>
<dbReference type="PRINTS" id="PR00119">
    <property type="entry name" value="CATATPASE"/>
</dbReference>
<dbReference type="NCBIfam" id="TIGR01494">
    <property type="entry name" value="ATPase_P-type"/>
    <property type="match status" value="2"/>
</dbReference>
<dbReference type="STRING" id="660596.DSJ_01660"/>
<evidence type="ECO:0000256" key="13">
    <source>
        <dbReference type="ARBA" id="ARBA00022989"/>
    </source>
</evidence>
<dbReference type="HAMAP" id="MF_00285">
    <property type="entry name" value="KdpB"/>
    <property type="match status" value="1"/>
</dbReference>
<dbReference type="Proteomes" id="UP000005050">
    <property type="component" value="Unassembled WGS sequence"/>
</dbReference>
<dbReference type="EC" id="7.2.2.6" evidence="16"/>
<dbReference type="eggNOG" id="COG2216">
    <property type="taxonomic scope" value="Bacteria"/>
</dbReference>
<reference evidence="19" key="2">
    <citation type="submission" date="2012-01" db="EMBL/GenBank/DDBJ databases">
        <authorList>
            <person name="Biehl B.S."/>
            <person name="Ding Y."/>
            <person name="Dugan-Rocha S.P."/>
            <person name="Gibbs R.A."/>
            <person name="Glasner J.D."/>
            <person name="Kovar C."/>
            <person name="Muzny D.M."/>
            <person name="Neeno-Eckwall E.C."/>
            <person name="Perna N.T."/>
            <person name="Qin X."/>
            <person name="von Bodman S.B."/>
            <person name="Weinstock G.M."/>
        </authorList>
    </citation>
    <scope>NUCLEOTIDE SEQUENCE</scope>
    <source>
        <strain evidence="19">DC283</strain>
    </source>
</reference>
<comment type="subunit">
    <text evidence="16">The system is composed of three essential subunits: KdpA, KdpB and KdpC.</text>
</comment>
<keyword evidence="2 16" id="KW-0813">Transport</keyword>
<dbReference type="EMBL" id="AHIE01000030">
    <property type="protein sequence ID" value="EHT99095.1"/>
    <property type="molecule type" value="Genomic_DNA"/>
</dbReference>
<evidence type="ECO:0000256" key="16">
    <source>
        <dbReference type="HAMAP-Rule" id="MF_00285"/>
    </source>
</evidence>
<dbReference type="Gene3D" id="3.40.50.1000">
    <property type="entry name" value="HAD superfamily/HAD-like"/>
    <property type="match status" value="1"/>
</dbReference>
<keyword evidence="6 16" id="KW-0812">Transmembrane</keyword>
<dbReference type="SUPFAM" id="SSF81660">
    <property type="entry name" value="Metal cation-transporting ATPase, ATP-binding domain N"/>
    <property type="match status" value="1"/>
</dbReference>
<dbReference type="InterPro" id="IPR059000">
    <property type="entry name" value="ATPase_P-type_domA"/>
</dbReference>
<dbReference type="PANTHER" id="PTHR43743:SF1">
    <property type="entry name" value="POTASSIUM-TRANSPORTING ATPASE ATP-BINDING SUBUNIT"/>
    <property type="match status" value="1"/>
</dbReference>
<dbReference type="RefSeq" id="WP_006121134.1">
    <property type="nucleotide sequence ID" value="NZ_AHIE01000030.1"/>
</dbReference>
<accession>H3RI00</accession>
<keyword evidence="15 16" id="KW-0472">Membrane</keyword>
<comment type="function">
    <text evidence="16">Part of the high-affinity ATP-driven potassium transport (or Kdp) system, which catalyzes the hydrolysis of ATP coupled with the electrogenic transport of potassium into the cytoplasm. This subunit is responsible for energy coupling to the transport system and for the release of the potassium ions to the cytoplasm.</text>
</comment>
<feature type="binding site" evidence="16">
    <location>
        <position position="387"/>
    </location>
    <ligand>
        <name>ATP</name>
        <dbReference type="ChEBI" id="CHEBI:30616"/>
    </ligand>
</feature>
<keyword evidence="11 16" id="KW-0630">Potassium</keyword>